<evidence type="ECO:0000313" key="3">
    <source>
        <dbReference type="Proteomes" id="UP000772434"/>
    </source>
</evidence>
<evidence type="ECO:0000256" key="1">
    <source>
        <dbReference type="SAM" id="MobiDB-lite"/>
    </source>
</evidence>
<feature type="region of interest" description="Disordered" evidence="1">
    <location>
        <begin position="1"/>
        <end position="23"/>
    </location>
</feature>
<dbReference type="AlphaFoldDB" id="A0A9P5UFG8"/>
<name>A0A9P5UFG8_9AGAR</name>
<gene>
    <name evidence="2" type="ORF">BDP27DRAFT_1357383</name>
</gene>
<dbReference type="Proteomes" id="UP000772434">
    <property type="component" value="Unassembled WGS sequence"/>
</dbReference>
<protein>
    <submittedName>
        <fullName evidence="2">Uncharacterized protein</fullName>
    </submittedName>
</protein>
<comment type="caution">
    <text evidence="2">The sequence shown here is derived from an EMBL/GenBank/DDBJ whole genome shotgun (WGS) entry which is preliminary data.</text>
</comment>
<feature type="compositionally biased region" description="Basic and acidic residues" evidence="1">
    <location>
        <begin position="1"/>
        <end position="11"/>
    </location>
</feature>
<sequence>MSNYAHSEHSSSQETLHSLYPLQPPTSTLSSNKRAYQAFQEASEAREISHIARILSDDFEYHDLTTIPPFHFESAHECANRIGCTKHSLVQNKGQYIQDKINALDNVAFARIDFIMQRFIQLIHNIGYARVQTQVSSRVFQLRQLSTYEFETPSVDSFPTPEIGVIRRIKVMSDSAQWLRDSIVVKADTITKDDPSMAEIRNLKGMNSRCGSIAADSLGFNEYHLGCFPPRTPVESPQESRTEKDFTFAIVFDHTSAAKRRNQEKSGRSKGEFLRSHIIRSSRFFPSTSGLRDDALYIAFLDHIGNSLVRFFKDITWIVLCVWTRDALVRIFSRFCGWTSTTKSNLVFPESDFMPSSFKLYVDHEKNGLLVLLSIGSSAAERKKVVSGSWALLERKEIELGSR</sequence>
<proteinExistence type="predicted"/>
<keyword evidence="3" id="KW-1185">Reference proteome</keyword>
<evidence type="ECO:0000313" key="2">
    <source>
        <dbReference type="EMBL" id="KAF9077269.1"/>
    </source>
</evidence>
<reference evidence="2" key="1">
    <citation type="submission" date="2020-11" db="EMBL/GenBank/DDBJ databases">
        <authorList>
            <consortium name="DOE Joint Genome Institute"/>
            <person name="Ahrendt S."/>
            <person name="Riley R."/>
            <person name="Andreopoulos W."/>
            <person name="Labutti K."/>
            <person name="Pangilinan J."/>
            <person name="Ruiz-Duenas F.J."/>
            <person name="Barrasa J.M."/>
            <person name="Sanchez-Garcia M."/>
            <person name="Camarero S."/>
            <person name="Miyauchi S."/>
            <person name="Serrano A."/>
            <person name="Linde D."/>
            <person name="Babiker R."/>
            <person name="Drula E."/>
            <person name="Ayuso-Fernandez I."/>
            <person name="Pacheco R."/>
            <person name="Padilla G."/>
            <person name="Ferreira P."/>
            <person name="Barriuso J."/>
            <person name="Kellner H."/>
            <person name="Castanera R."/>
            <person name="Alfaro M."/>
            <person name="Ramirez L."/>
            <person name="Pisabarro A.G."/>
            <person name="Kuo A."/>
            <person name="Tritt A."/>
            <person name="Lipzen A."/>
            <person name="He G."/>
            <person name="Yan M."/>
            <person name="Ng V."/>
            <person name="Cullen D."/>
            <person name="Martin F."/>
            <person name="Rosso M.-N."/>
            <person name="Henrissat B."/>
            <person name="Hibbett D."/>
            <person name="Martinez A.T."/>
            <person name="Grigoriev I.V."/>
        </authorList>
    </citation>
    <scope>NUCLEOTIDE SEQUENCE</scope>
    <source>
        <strain evidence="2">AH 40177</strain>
    </source>
</reference>
<organism evidence="2 3">
    <name type="scientific">Rhodocollybia butyracea</name>
    <dbReference type="NCBI Taxonomy" id="206335"/>
    <lineage>
        <taxon>Eukaryota</taxon>
        <taxon>Fungi</taxon>
        <taxon>Dikarya</taxon>
        <taxon>Basidiomycota</taxon>
        <taxon>Agaricomycotina</taxon>
        <taxon>Agaricomycetes</taxon>
        <taxon>Agaricomycetidae</taxon>
        <taxon>Agaricales</taxon>
        <taxon>Marasmiineae</taxon>
        <taxon>Omphalotaceae</taxon>
        <taxon>Rhodocollybia</taxon>
    </lineage>
</organism>
<accession>A0A9P5UFG8</accession>
<dbReference type="EMBL" id="JADNRY010000004">
    <property type="protein sequence ID" value="KAF9077269.1"/>
    <property type="molecule type" value="Genomic_DNA"/>
</dbReference>